<evidence type="ECO:0000313" key="1">
    <source>
        <dbReference type="EMBL" id="AKF09945.1"/>
    </source>
</evidence>
<evidence type="ECO:0000313" key="2">
    <source>
        <dbReference type="Proteomes" id="UP000034883"/>
    </source>
</evidence>
<protein>
    <submittedName>
        <fullName evidence="1">Uncharacterized protein</fullName>
    </submittedName>
</protein>
<proteinExistence type="predicted"/>
<dbReference type="KEGG" id="samy:DB32_007094"/>
<dbReference type="RefSeq" id="WP_053236949.1">
    <property type="nucleotide sequence ID" value="NZ_CP011125.1"/>
</dbReference>
<accession>A0A0F6YLJ1</accession>
<gene>
    <name evidence="1" type="ORF">DB32_007094</name>
</gene>
<dbReference type="Proteomes" id="UP000034883">
    <property type="component" value="Chromosome"/>
</dbReference>
<name>A0A0F6YLJ1_9BACT</name>
<dbReference type="STRING" id="927083.DB32_007094"/>
<sequence length="230" mass="26044">MTYLIPLVAIVVVVAFMFMQRQRLAQAGQTYAPFELSKLAPRLGLSIVNGDPSANIMLAPHNTVGTRISDDKPYEWNVRLQGSPRGRPVDFLYYHRRERQTGFVEIKYTYYDDAFIAVQLRPGAPEFELVSNQSSLGPIARRHPWPMQRSGDPNVDREFTLAANDPSVGAKIAPFLSRFDPALRAYGIHLESHGGWLRFRADGKHTSGNFYFIEQIIPALEQIADRLEQP</sequence>
<reference evidence="1 2" key="1">
    <citation type="submission" date="2015-03" db="EMBL/GenBank/DDBJ databases">
        <title>Genome assembly of Sandaracinus amylolyticus DSM 53668.</title>
        <authorList>
            <person name="Sharma G."/>
            <person name="Subramanian S."/>
        </authorList>
    </citation>
    <scope>NUCLEOTIDE SEQUENCE [LARGE SCALE GENOMIC DNA]</scope>
    <source>
        <strain evidence="1 2">DSM 53668</strain>
    </source>
</reference>
<dbReference type="EMBL" id="CP011125">
    <property type="protein sequence ID" value="AKF09945.1"/>
    <property type="molecule type" value="Genomic_DNA"/>
</dbReference>
<organism evidence="1 2">
    <name type="scientific">Sandaracinus amylolyticus</name>
    <dbReference type="NCBI Taxonomy" id="927083"/>
    <lineage>
        <taxon>Bacteria</taxon>
        <taxon>Pseudomonadati</taxon>
        <taxon>Myxococcota</taxon>
        <taxon>Polyangia</taxon>
        <taxon>Polyangiales</taxon>
        <taxon>Sandaracinaceae</taxon>
        <taxon>Sandaracinus</taxon>
    </lineage>
</organism>
<dbReference type="AlphaFoldDB" id="A0A0F6YLJ1"/>
<keyword evidence="2" id="KW-1185">Reference proteome</keyword>